<evidence type="ECO:0000313" key="1">
    <source>
        <dbReference type="EMBL" id="RGL98292.1"/>
    </source>
</evidence>
<evidence type="ECO:0000313" key="2">
    <source>
        <dbReference type="Proteomes" id="UP000261257"/>
    </source>
</evidence>
<reference evidence="1 2" key="1">
    <citation type="submission" date="2018-08" db="EMBL/GenBank/DDBJ databases">
        <title>A genome reference for cultivated species of the human gut microbiota.</title>
        <authorList>
            <person name="Zou Y."/>
            <person name="Xue W."/>
            <person name="Luo G."/>
        </authorList>
    </citation>
    <scope>NUCLEOTIDE SEQUENCE [LARGE SCALE GENOMIC DNA]</scope>
    <source>
        <strain evidence="1 2">TF05-11AC</strain>
    </source>
</reference>
<sequence length="65" mass="7833">MSQNENRQILNTMGVPDQWKEEGDKWKYWNGIEHVLILHFIIRYAMIGRKVVLLVINKVRLINNR</sequence>
<comment type="caution">
    <text evidence="1">The sequence shown here is derived from an EMBL/GenBank/DDBJ whole genome shotgun (WGS) entry which is preliminary data.</text>
</comment>
<dbReference type="Proteomes" id="UP000261257">
    <property type="component" value="Unassembled WGS sequence"/>
</dbReference>
<proteinExistence type="predicted"/>
<dbReference type="AlphaFoldDB" id="A0A3E4TZ05"/>
<dbReference type="EMBL" id="QSSQ01000034">
    <property type="protein sequence ID" value="RGL98292.1"/>
    <property type="molecule type" value="Genomic_DNA"/>
</dbReference>
<protein>
    <submittedName>
        <fullName evidence="1">Uncharacterized protein</fullName>
    </submittedName>
</protein>
<organism evidence="1 2">
    <name type="scientific">Hungatella hathewayi</name>
    <dbReference type="NCBI Taxonomy" id="154046"/>
    <lineage>
        <taxon>Bacteria</taxon>
        <taxon>Bacillati</taxon>
        <taxon>Bacillota</taxon>
        <taxon>Clostridia</taxon>
        <taxon>Lachnospirales</taxon>
        <taxon>Lachnospiraceae</taxon>
        <taxon>Hungatella</taxon>
    </lineage>
</organism>
<accession>A0A3E4TZ05</accession>
<name>A0A3E4TZ05_9FIRM</name>
<gene>
    <name evidence="1" type="ORF">DXC39_24220</name>
</gene>